<accession>W9QFQ4</accession>
<dbReference type="Proteomes" id="UP000030645">
    <property type="component" value="Unassembled WGS sequence"/>
</dbReference>
<evidence type="ECO:0000259" key="1">
    <source>
        <dbReference type="Pfam" id="PF04195"/>
    </source>
</evidence>
<dbReference type="InterPro" id="IPR007321">
    <property type="entry name" value="Transposase_28"/>
</dbReference>
<evidence type="ECO:0000313" key="3">
    <source>
        <dbReference type="Proteomes" id="UP000030645"/>
    </source>
</evidence>
<reference evidence="3" key="1">
    <citation type="submission" date="2013-01" db="EMBL/GenBank/DDBJ databases">
        <title>Draft Genome Sequence of a Mulberry Tree, Morus notabilis C.K. Schneid.</title>
        <authorList>
            <person name="He N."/>
            <person name="Zhao S."/>
        </authorList>
    </citation>
    <scope>NUCLEOTIDE SEQUENCE</scope>
</reference>
<sequence>MPPTGYLLVYTRAVTAGMTLLVHPFIKDYCHFYDISPAQLAPNFWYYFAGAWILWHQKFDMELPVDEFRFMYKLCHITKCEGWYFLSGHGRSQPRFRKLILGIPSSSHG</sequence>
<feature type="domain" description="Transposase (putative) gypsy type" evidence="1">
    <location>
        <begin position="9"/>
        <end position="75"/>
    </location>
</feature>
<protein>
    <recommendedName>
        <fullName evidence="1">Transposase (putative) gypsy type domain-containing protein</fullName>
    </recommendedName>
</protein>
<name>W9QFQ4_9ROSA</name>
<dbReference type="Pfam" id="PF04195">
    <property type="entry name" value="Transposase_28"/>
    <property type="match status" value="1"/>
</dbReference>
<keyword evidence="3" id="KW-1185">Reference proteome</keyword>
<evidence type="ECO:0000313" key="2">
    <source>
        <dbReference type="EMBL" id="EXB35421.1"/>
    </source>
</evidence>
<dbReference type="EMBL" id="KE343559">
    <property type="protein sequence ID" value="EXB35421.1"/>
    <property type="molecule type" value="Genomic_DNA"/>
</dbReference>
<organism evidence="2 3">
    <name type="scientific">Morus notabilis</name>
    <dbReference type="NCBI Taxonomy" id="981085"/>
    <lineage>
        <taxon>Eukaryota</taxon>
        <taxon>Viridiplantae</taxon>
        <taxon>Streptophyta</taxon>
        <taxon>Embryophyta</taxon>
        <taxon>Tracheophyta</taxon>
        <taxon>Spermatophyta</taxon>
        <taxon>Magnoliopsida</taxon>
        <taxon>eudicotyledons</taxon>
        <taxon>Gunneridae</taxon>
        <taxon>Pentapetalae</taxon>
        <taxon>rosids</taxon>
        <taxon>fabids</taxon>
        <taxon>Rosales</taxon>
        <taxon>Moraceae</taxon>
        <taxon>Moreae</taxon>
        <taxon>Morus</taxon>
    </lineage>
</organism>
<gene>
    <name evidence="2" type="ORF">L484_009338</name>
</gene>
<proteinExistence type="predicted"/>
<dbReference type="AlphaFoldDB" id="W9QFQ4"/>